<dbReference type="PANTHER" id="PTHR16140">
    <property type="entry name" value="NON-STRUCTURAL MAINTENANCE OF CHROMOSOMES ELEMENT 4"/>
    <property type="match status" value="1"/>
</dbReference>
<evidence type="ECO:0000256" key="3">
    <source>
        <dbReference type="ARBA" id="ARBA00022763"/>
    </source>
</evidence>
<keyword evidence="4 7" id="KW-0233">DNA recombination</keyword>
<dbReference type="GO" id="GO:0006310">
    <property type="term" value="P:DNA recombination"/>
    <property type="evidence" value="ECO:0007669"/>
    <property type="project" value="UniProtKB-UniRule"/>
</dbReference>
<dbReference type="InterPro" id="IPR027786">
    <property type="entry name" value="Nse4/EID"/>
</dbReference>
<feature type="domain" description="Non-structural maintenance of chromosome element 4 C-terminal" evidence="8">
    <location>
        <begin position="227"/>
        <end position="312"/>
    </location>
</feature>
<dbReference type="PANTHER" id="PTHR16140:SF0">
    <property type="entry name" value="NON-STRUCTURAL MAINTENANCE OF CHROMOSOMES ELEMENT 4"/>
    <property type="match status" value="1"/>
</dbReference>
<dbReference type="InterPro" id="IPR029225">
    <property type="entry name" value="Nse4_Nse3-bd"/>
</dbReference>
<dbReference type="OrthoDB" id="361242at2759"/>
<evidence type="ECO:0000256" key="4">
    <source>
        <dbReference type="ARBA" id="ARBA00023172"/>
    </source>
</evidence>
<evidence type="ECO:0000256" key="5">
    <source>
        <dbReference type="ARBA" id="ARBA00023204"/>
    </source>
</evidence>
<feature type="domain" description="Nse4/EID protein Nse3/MAGE-binding" evidence="9">
    <location>
        <begin position="94"/>
        <end position="131"/>
    </location>
</feature>
<dbReference type="GO" id="GO:0006281">
    <property type="term" value="P:DNA repair"/>
    <property type="evidence" value="ECO:0007669"/>
    <property type="project" value="UniProtKB-UniRule"/>
</dbReference>
<accession>A0A077X1V5</accession>
<gene>
    <name evidence="10" type="ORF">LRAMOSA05421</name>
</gene>
<dbReference type="AlphaFoldDB" id="A0A077X1V5"/>
<evidence type="ECO:0000256" key="2">
    <source>
        <dbReference type="ARBA" id="ARBA00008997"/>
    </source>
</evidence>
<keyword evidence="6 7" id="KW-0539">Nucleus</keyword>
<evidence type="ECO:0000256" key="1">
    <source>
        <dbReference type="ARBA" id="ARBA00004123"/>
    </source>
</evidence>
<keyword evidence="5 7" id="KW-0234">DNA repair</keyword>
<dbReference type="GO" id="GO:0030915">
    <property type="term" value="C:Smc5-Smc6 complex"/>
    <property type="evidence" value="ECO:0007669"/>
    <property type="project" value="UniProtKB-UniRule"/>
</dbReference>
<dbReference type="Pfam" id="PF08743">
    <property type="entry name" value="Nse4_C"/>
    <property type="match status" value="1"/>
</dbReference>
<dbReference type="InterPro" id="IPR014854">
    <property type="entry name" value="Nse4_C"/>
</dbReference>
<evidence type="ECO:0000259" key="8">
    <source>
        <dbReference type="Pfam" id="PF08743"/>
    </source>
</evidence>
<name>A0A077X1V5_9FUNG</name>
<comment type="subunit">
    <text evidence="7">Component of the SMC5-SMC6 complex.</text>
</comment>
<comment type="subcellular location">
    <subcellularLocation>
        <location evidence="1 7">Nucleus</location>
    </subcellularLocation>
</comment>
<evidence type="ECO:0000256" key="6">
    <source>
        <dbReference type="ARBA" id="ARBA00023242"/>
    </source>
</evidence>
<organism evidence="10">
    <name type="scientific">Lichtheimia ramosa</name>
    <dbReference type="NCBI Taxonomy" id="688394"/>
    <lineage>
        <taxon>Eukaryota</taxon>
        <taxon>Fungi</taxon>
        <taxon>Fungi incertae sedis</taxon>
        <taxon>Mucoromycota</taxon>
        <taxon>Mucoromycotina</taxon>
        <taxon>Mucoromycetes</taxon>
        <taxon>Mucorales</taxon>
        <taxon>Lichtheimiaceae</taxon>
        <taxon>Lichtheimia</taxon>
    </lineage>
</organism>
<proteinExistence type="inferred from homology"/>
<sequence length="329" mass="37174">MSNNDPESNNEEIDLKYTQLLRTLEEHIDRTKYDPAQDKEVRRMIRSQYRTVIDALIKKKRSLIQPNNAGMIEALGKLNDIFAFVRNTLEATLDAKALSYLGDYSIEKARNLQLGATAFNVDEFVAKVKTLGGAVSTRDESRALNWEAIGLRANQFNNQVVSTDFMYGPLAVEKKLRKQVKQVRIIRNQEDLIQPTQLQGQDLGQQENETSANVNQIYRILDERGPTNLLEFVVNPASFSQTVENIFYVSFLIRNAVAEIDDSTGQPLLSTRAPPTQEETAQGLGKSQLILNMDMKLWREIIATYGIQNAIIPTRPTTSAALSSSSRWY</sequence>
<dbReference type="GO" id="GO:0005634">
    <property type="term" value="C:nucleus"/>
    <property type="evidence" value="ECO:0007669"/>
    <property type="project" value="UniProtKB-SubCell"/>
</dbReference>
<protein>
    <recommendedName>
        <fullName evidence="7">Non-structural maintenance of chromosomes element 4</fullName>
    </recommendedName>
</protein>
<reference evidence="10" key="1">
    <citation type="journal article" date="2014" name="Genome Announc.">
        <title>De novo whole-genome sequence and genome annotation of Lichtheimia ramosa.</title>
        <authorList>
            <person name="Linde J."/>
            <person name="Schwartze V."/>
            <person name="Binder U."/>
            <person name="Lass-Florl C."/>
            <person name="Voigt K."/>
            <person name="Horn F."/>
        </authorList>
    </citation>
    <scope>NUCLEOTIDE SEQUENCE</scope>
    <source>
        <strain evidence="10">JMRC FSU:6197</strain>
    </source>
</reference>
<evidence type="ECO:0000313" key="10">
    <source>
        <dbReference type="EMBL" id="CDS13243.1"/>
    </source>
</evidence>
<comment type="function">
    <text evidence="7">Component of the SMC5-SMC6 complex, that promotes sister chromatid alignment after DNA damage and facilitates double-stranded DNA breaks (DSBs) repair via homologous recombination between sister chromatids.</text>
</comment>
<comment type="similarity">
    <text evidence="2 7">Belongs to the NSE4 family.</text>
</comment>
<evidence type="ECO:0000256" key="7">
    <source>
        <dbReference type="RuleBase" id="RU365071"/>
    </source>
</evidence>
<dbReference type="EMBL" id="LK023379">
    <property type="protein sequence ID" value="CDS13243.1"/>
    <property type="molecule type" value="Genomic_DNA"/>
</dbReference>
<dbReference type="Pfam" id="PF15412">
    <property type="entry name" value="Nse4-Nse3_bdg"/>
    <property type="match status" value="1"/>
</dbReference>
<evidence type="ECO:0000259" key="9">
    <source>
        <dbReference type="Pfam" id="PF15412"/>
    </source>
</evidence>
<keyword evidence="3 7" id="KW-0227">DNA damage</keyword>